<gene>
    <name evidence="2" type="ORF">ALO52_00643</name>
</gene>
<organism evidence="2 3">
    <name type="scientific">Pseudomonas syringae pv. primulae</name>
    <dbReference type="NCBI Taxonomy" id="251707"/>
    <lineage>
        <taxon>Bacteria</taxon>
        <taxon>Pseudomonadati</taxon>
        <taxon>Pseudomonadota</taxon>
        <taxon>Gammaproteobacteria</taxon>
        <taxon>Pseudomonadales</taxon>
        <taxon>Pseudomonadaceae</taxon>
        <taxon>Pseudomonas</taxon>
    </lineage>
</organism>
<dbReference type="Proteomes" id="UP000050562">
    <property type="component" value="Unassembled WGS sequence"/>
</dbReference>
<evidence type="ECO:0000313" key="2">
    <source>
        <dbReference type="EMBL" id="KPY36360.1"/>
    </source>
</evidence>
<dbReference type="EMBL" id="LJRC01000146">
    <property type="protein sequence ID" value="KPY36360.1"/>
    <property type="molecule type" value="Genomic_DNA"/>
</dbReference>
<accession>A0A0N8SKW9</accession>
<dbReference type="PATRIC" id="fig|251707.3.peg.869"/>
<comment type="caution">
    <text evidence="2">The sequence shown here is derived from an EMBL/GenBank/DDBJ whole genome shotgun (WGS) entry which is preliminary data.</text>
</comment>
<proteinExistence type="predicted"/>
<evidence type="ECO:0000313" key="3">
    <source>
        <dbReference type="Proteomes" id="UP000050562"/>
    </source>
</evidence>
<dbReference type="AlphaFoldDB" id="A0A0N8SKW9"/>
<sequence length="226" mass="25961">MNINSATPMTMKPYLPAPDRVPQTTEPAPSDVLTDQQKKEALAKEFYTKEEEPWNKISHDYMQNGVLVSLQHYAKEIYLMSMSLSASRELGNQYAFFHHFKEQVLETRPDLVEKNFSFTLGDDAEIKILDPEKKLNDDDLQWLTRAINSDGDFKSSVREGARLIMILVDHDPKNFSGKTNLTLLNFQDIVDLGKVLSHPIDITEGWMNQVKEHDKKNRDSLVDTYA</sequence>
<protein>
    <submittedName>
        <fullName evidence="2">Uncharacterized protein</fullName>
    </submittedName>
</protein>
<feature type="region of interest" description="Disordered" evidence="1">
    <location>
        <begin position="1"/>
        <end position="32"/>
    </location>
</feature>
<evidence type="ECO:0000256" key="1">
    <source>
        <dbReference type="SAM" id="MobiDB-lite"/>
    </source>
</evidence>
<reference evidence="2 3" key="1">
    <citation type="submission" date="2015-09" db="EMBL/GenBank/DDBJ databases">
        <title>Genome announcement of multiple Pseudomonas syringae strains.</title>
        <authorList>
            <person name="Thakur S."/>
            <person name="Wang P.W."/>
            <person name="Gong Y."/>
            <person name="Weir B.S."/>
            <person name="Guttman D.S."/>
        </authorList>
    </citation>
    <scope>NUCLEOTIDE SEQUENCE [LARGE SCALE GENOMIC DNA]</scope>
    <source>
        <strain evidence="2 3">ICMP3956</strain>
    </source>
</reference>
<dbReference type="RefSeq" id="WP_057409537.1">
    <property type="nucleotide sequence ID" value="NZ_LJRC01000146.1"/>
</dbReference>
<name>A0A0N8SKW9_9PSED</name>